<dbReference type="Pfam" id="PF00929">
    <property type="entry name" value="RNase_T"/>
    <property type="match status" value="1"/>
</dbReference>
<dbReference type="Proteomes" id="UP000699462">
    <property type="component" value="Unassembled WGS sequence"/>
</dbReference>
<dbReference type="PANTHER" id="PTHR23044">
    <property type="entry name" value="3'-5' EXONUCLEASE ERI1-RELATED"/>
    <property type="match status" value="1"/>
</dbReference>
<dbReference type="InterPro" id="IPR012337">
    <property type="entry name" value="RNaseH-like_sf"/>
</dbReference>
<dbReference type="EMBL" id="JTDF01001715">
    <property type="protein sequence ID" value="KAF8569635.1"/>
    <property type="molecule type" value="Genomic_DNA"/>
</dbReference>
<evidence type="ECO:0000313" key="3">
    <source>
        <dbReference type="Proteomes" id="UP000699462"/>
    </source>
</evidence>
<dbReference type="GO" id="GO:0003676">
    <property type="term" value="F:nucleic acid binding"/>
    <property type="evidence" value="ECO:0007669"/>
    <property type="project" value="InterPro"/>
</dbReference>
<dbReference type="PANTHER" id="PTHR23044:SF61">
    <property type="entry name" value="3'-5' EXORIBONUCLEASE 1-RELATED"/>
    <property type="match status" value="1"/>
</dbReference>
<organism evidence="2 3">
    <name type="scientific">Paragonimus westermani</name>
    <dbReference type="NCBI Taxonomy" id="34504"/>
    <lineage>
        <taxon>Eukaryota</taxon>
        <taxon>Metazoa</taxon>
        <taxon>Spiralia</taxon>
        <taxon>Lophotrochozoa</taxon>
        <taxon>Platyhelminthes</taxon>
        <taxon>Trematoda</taxon>
        <taxon>Digenea</taxon>
        <taxon>Plagiorchiida</taxon>
        <taxon>Troglotremata</taxon>
        <taxon>Troglotrematidae</taxon>
        <taxon>Paragonimus</taxon>
    </lineage>
</organism>
<comment type="caution">
    <text evidence="2">The sequence shown here is derived from an EMBL/GenBank/DDBJ whole genome shotgun (WGS) entry which is preliminary data.</text>
</comment>
<dbReference type="InterPro" id="IPR036397">
    <property type="entry name" value="RNaseH_sf"/>
</dbReference>
<gene>
    <name evidence="2" type="ORF">P879_01444</name>
</gene>
<dbReference type="OrthoDB" id="448399at2759"/>
<name>A0A8T0DNU4_9TREM</name>
<dbReference type="InterPro" id="IPR051274">
    <property type="entry name" value="3-5_Exoribonuclease"/>
</dbReference>
<keyword evidence="3" id="KW-1185">Reference proteome</keyword>
<feature type="domain" description="Exonuclease" evidence="1">
    <location>
        <begin position="24"/>
        <end position="78"/>
    </location>
</feature>
<protein>
    <recommendedName>
        <fullName evidence="1">Exonuclease domain-containing protein</fullName>
    </recommendedName>
</protein>
<evidence type="ECO:0000313" key="2">
    <source>
        <dbReference type="EMBL" id="KAF8569635.1"/>
    </source>
</evidence>
<sequence>MCKSVKLLDHSRLPSQCRHLGIPVPLYFRQWINLKQVYRDVMGQFPFGMLDMLSGLGLRHRGRHHSGIDDARNIANILCELIRRGAMPTITCSLPQSLSV</sequence>
<accession>A0A8T0DNU4</accession>
<evidence type="ECO:0000259" key="1">
    <source>
        <dbReference type="Pfam" id="PF00929"/>
    </source>
</evidence>
<dbReference type="AlphaFoldDB" id="A0A8T0DNU4"/>
<dbReference type="SUPFAM" id="SSF53098">
    <property type="entry name" value="Ribonuclease H-like"/>
    <property type="match status" value="1"/>
</dbReference>
<dbReference type="Gene3D" id="3.30.420.10">
    <property type="entry name" value="Ribonuclease H-like superfamily/Ribonuclease H"/>
    <property type="match status" value="1"/>
</dbReference>
<proteinExistence type="predicted"/>
<dbReference type="InterPro" id="IPR013520">
    <property type="entry name" value="Ribonucl_H"/>
</dbReference>
<reference evidence="2 3" key="1">
    <citation type="submission" date="2019-07" db="EMBL/GenBank/DDBJ databases">
        <title>Annotation for the trematode Paragonimus westermani.</title>
        <authorList>
            <person name="Choi Y.-J."/>
        </authorList>
    </citation>
    <scope>NUCLEOTIDE SEQUENCE [LARGE SCALE GENOMIC DNA]</scope>
    <source>
        <strain evidence="2">180907_Pwestermani</strain>
    </source>
</reference>